<organism evidence="2 3">
    <name type="scientific">Phormidium tenue NIES-30</name>
    <dbReference type="NCBI Taxonomy" id="549789"/>
    <lineage>
        <taxon>Bacteria</taxon>
        <taxon>Bacillati</taxon>
        <taxon>Cyanobacteriota</taxon>
        <taxon>Cyanophyceae</taxon>
        <taxon>Oscillatoriophycideae</taxon>
        <taxon>Oscillatoriales</taxon>
        <taxon>Oscillatoriaceae</taxon>
        <taxon>Phormidium</taxon>
    </lineage>
</organism>
<dbReference type="OrthoDB" id="462353at2"/>
<dbReference type="AlphaFoldDB" id="A0A1U7J305"/>
<proteinExistence type="predicted"/>
<comment type="caution">
    <text evidence="2">The sequence shown here is derived from an EMBL/GenBank/DDBJ whole genome shotgun (WGS) entry which is preliminary data.</text>
</comment>
<protein>
    <submittedName>
        <fullName evidence="2">Uncharacterized protein</fullName>
    </submittedName>
</protein>
<sequence length="82" mass="9158">MSDFIPNSEIYSQPPASNPPSAEPADPREPVRVMLIGTATNMELIIAHLHSIGFAEPRAWSKPQLDPTTGQPMRILTKWIRH</sequence>
<name>A0A1U7J305_9CYAN</name>
<dbReference type="RefSeq" id="WP_073609463.1">
    <property type="nucleotide sequence ID" value="NZ_MRCG01000012.1"/>
</dbReference>
<gene>
    <name evidence="2" type="ORF">NIES30_16185</name>
</gene>
<accession>A0A1U7J305</accession>
<keyword evidence="3" id="KW-1185">Reference proteome</keyword>
<evidence type="ECO:0000256" key="1">
    <source>
        <dbReference type="SAM" id="MobiDB-lite"/>
    </source>
</evidence>
<reference evidence="2 3" key="1">
    <citation type="submission" date="2016-11" db="EMBL/GenBank/DDBJ databases">
        <title>Draft Genome Sequences of Nine Cyanobacterial Strains from Diverse Habitats.</title>
        <authorList>
            <person name="Zhu T."/>
            <person name="Hou S."/>
            <person name="Lu X."/>
            <person name="Hess W.R."/>
        </authorList>
    </citation>
    <scope>NUCLEOTIDE SEQUENCE [LARGE SCALE GENOMIC DNA]</scope>
    <source>
        <strain evidence="2 3">NIES-30</strain>
    </source>
</reference>
<evidence type="ECO:0000313" key="2">
    <source>
        <dbReference type="EMBL" id="OKH46633.1"/>
    </source>
</evidence>
<dbReference type="EMBL" id="MRCG01000012">
    <property type="protein sequence ID" value="OKH46633.1"/>
    <property type="molecule type" value="Genomic_DNA"/>
</dbReference>
<evidence type="ECO:0000313" key="3">
    <source>
        <dbReference type="Proteomes" id="UP000185557"/>
    </source>
</evidence>
<feature type="region of interest" description="Disordered" evidence="1">
    <location>
        <begin position="1"/>
        <end position="28"/>
    </location>
</feature>
<dbReference type="Proteomes" id="UP000185557">
    <property type="component" value="Unassembled WGS sequence"/>
</dbReference>